<comment type="similarity">
    <text evidence="12">Belongs to the exbB/tolQ family.</text>
</comment>
<evidence type="ECO:0000256" key="4">
    <source>
        <dbReference type="ARBA" id="ARBA00022448"/>
    </source>
</evidence>
<evidence type="ECO:0000259" key="14">
    <source>
        <dbReference type="Pfam" id="PF01618"/>
    </source>
</evidence>
<comment type="subunit">
    <text evidence="2">The accessory proteins ExbB and ExbD seem to form a complex with TonB.</text>
</comment>
<evidence type="ECO:0000256" key="13">
    <source>
        <dbReference type="SAM" id="Phobius"/>
    </source>
</evidence>
<evidence type="ECO:0000313" key="15">
    <source>
        <dbReference type="EMBL" id="QIR05015.1"/>
    </source>
</evidence>
<keyword evidence="10 13" id="KW-0472">Membrane</keyword>
<evidence type="ECO:0000256" key="10">
    <source>
        <dbReference type="ARBA" id="ARBA00023136"/>
    </source>
</evidence>
<feature type="domain" description="MotA/TolQ/ExbB proton channel" evidence="14">
    <location>
        <begin position="139"/>
        <end position="244"/>
    </location>
</feature>
<keyword evidence="16" id="KW-1185">Reference proteome</keyword>
<dbReference type="NCBIfam" id="TIGR02797">
    <property type="entry name" value="exbB"/>
    <property type="match status" value="1"/>
</dbReference>
<dbReference type="EMBL" id="CP050266">
    <property type="protein sequence ID" value="QIR05015.1"/>
    <property type="molecule type" value="Genomic_DNA"/>
</dbReference>
<accession>A0ABX6K4A9</accession>
<dbReference type="Pfam" id="PF01618">
    <property type="entry name" value="MotA_ExbB"/>
    <property type="match status" value="1"/>
</dbReference>
<comment type="function">
    <text evidence="11">Involved in the TonB-dependent energy-dependent transport of various receptor-bound substrates. Protects ExbD from proteolytic degradation and functionally stabilizes TonB.</text>
</comment>
<dbReference type="InterPro" id="IPR002898">
    <property type="entry name" value="MotA_ExbB_proton_chnl"/>
</dbReference>
<keyword evidence="4 12" id="KW-0813">Transport</keyword>
<keyword evidence="8 12" id="KW-0653">Protein transport</keyword>
<feature type="transmembrane region" description="Helical" evidence="13">
    <location>
        <begin position="215"/>
        <end position="236"/>
    </location>
</feature>
<evidence type="ECO:0000256" key="3">
    <source>
        <dbReference type="ARBA" id="ARBA00022093"/>
    </source>
</evidence>
<keyword evidence="7 13" id="KW-0812">Transmembrane</keyword>
<proteinExistence type="inferred from homology"/>
<evidence type="ECO:0000313" key="16">
    <source>
        <dbReference type="Proteomes" id="UP000501408"/>
    </source>
</evidence>
<gene>
    <name evidence="15" type="primary">exbB</name>
    <name evidence="15" type="ORF">HBA18_00640</name>
</gene>
<dbReference type="PANTHER" id="PTHR30625">
    <property type="entry name" value="PROTEIN TOLQ"/>
    <property type="match status" value="1"/>
</dbReference>
<sequence>MKRYWIGLGLWLLVITVHVQASESTAPAESGSVVTASGSQATHLSVDALSPLGMYQAADPIVKAVMLILLAASGVTWAVLVTKQWQLGRARRRLAPLVSLCAHAESFAAAKAAASCHQGTGLAFLSAAQTELALSEQVDAVSQGVKDRVQARLERVQVAQASMMNRGTGVLASIGSVAPFVGLFGTVWGIMNAFIGIAHTQTTNLAVVAPGIAEALLATALGLVAAIPAVIVYNYFTRALGAYRAQMGDLAVAILVLVSRDLDSERNAQTELAWRQAG</sequence>
<dbReference type="InterPro" id="IPR014164">
    <property type="entry name" value="TonB_ExbB_1"/>
</dbReference>
<dbReference type="Proteomes" id="UP000501408">
    <property type="component" value="Chromosome 1"/>
</dbReference>
<dbReference type="InterPro" id="IPR050790">
    <property type="entry name" value="ExbB/TolQ_transport"/>
</dbReference>
<protein>
    <recommendedName>
        <fullName evidence="3">Biopolymer transport protein ExbB</fullName>
    </recommendedName>
</protein>
<evidence type="ECO:0000256" key="5">
    <source>
        <dbReference type="ARBA" id="ARBA00022475"/>
    </source>
</evidence>
<keyword evidence="9 13" id="KW-1133">Transmembrane helix</keyword>
<dbReference type="RefSeq" id="WP_167313830.1">
    <property type="nucleotide sequence ID" value="NZ_CP050266.1"/>
</dbReference>
<dbReference type="PANTHER" id="PTHR30625:SF16">
    <property type="entry name" value="BIOPOLYMER TRANSPORT PROTEIN EXBB"/>
    <property type="match status" value="1"/>
</dbReference>
<feature type="transmembrane region" description="Helical" evidence="13">
    <location>
        <begin position="170"/>
        <end position="195"/>
    </location>
</feature>
<evidence type="ECO:0000256" key="12">
    <source>
        <dbReference type="RuleBase" id="RU004057"/>
    </source>
</evidence>
<evidence type="ECO:0000256" key="2">
    <source>
        <dbReference type="ARBA" id="ARBA00011471"/>
    </source>
</evidence>
<evidence type="ECO:0000256" key="8">
    <source>
        <dbReference type="ARBA" id="ARBA00022927"/>
    </source>
</evidence>
<evidence type="ECO:0000256" key="1">
    <source>
        <dbReference type="ARBA" id="ARBA00004429"/>
    </source>
</evidence>
<comment type="subcellular location">
    <subcellularLocation>
        <location evidence="1">Cell inner membrane</location>
        <topology evidence="1">Multi-pass membrane protein</topology>
    </subcellularLocation>
    <subcellularLocation>
        <location evidence="12">Membrane</location>
        <topology evidence="12">Multi-pass membrane protein</topology>
    </subcellularLocation>
</comment>
<reference evidence="15 16" key="1">
    <citation type="submission" date="2020-03" db="EMBL/GenBank/DDBJ databases">
        <title>Genome mining reveals the biosynthetic pathways of PHA and ectoines of the halophilic strain Salinivibrio costicola M318 isolated from fermented shrimp paste.</title>
        <authorList>
            <person name="Doan T.V."/>
            <person name="Tran L.T."/>
            <person name="Trieu T.A."/>
            <person name="Nguyen Q.V."/>
            <person name="Quach T.N."/>
            <person name="Phi T.Q."/>
            <person name="Kumar S."/>
        </authorList>
    </citation>
    <scope>NUCLEOTIDE SEQUENCE [LARGE SCALE GENOMIC DNA]</scope>
    <source>
        <strain evidence="15 16">M318</strain>
    </source>
</reference>
<feature type="transmembrane region" description="Helical" evidence="13">
    <location>
        <begin position="61"/>
        <end position="82"/>
    </location>
</feature>
<keyword evidence="6" id="KW-0997">Cell inner membrane</keyword>
<evidence type="ECO:0000256" key="7">
    <source>
        <dbReference type="ARBA" id="ARBA00022692"/>
    </source>
</evidence>
<evidence type="ECO:0000256" key="11">
    <source>
        <dbReference type="ARBA" id="ARBA00024816"/>
    </source>
</evidence>
<organism evidence="15 16">
    <name type="scientific">Salinivibrio costicola</name>
    <name type="common">Vibrio costicola</name>
    <dbReference type="NCBI Taxonomy" id="51367"/>
    <lineage>
        <taxon>Bacteria</taxon>
        <taxon>Pseudomonadati</taxon>
        <taxon>Pseudomonadota</taxon>
        <taxon>Gammaproteobacteria</taxon>
        <taxon>Vibrionales</taxon>
        <taxon>Vibrionaceae</taxon>
        <taxon>Salinivibrio</taxon>
    </lineage>
</organism>
<evidence type="ECO:0000256" key="6">
    <source>
        <dbReference type="ARBA" id="ARBA00022519"/>
    </source>
</evidence>
<keyword evidence="5" id="KW-1003">Cell membrane</keyword>
<name>A0ABX6K4A9_SALCS</name>
<evidence type="ECO:0000256" key="9">
    <source>
        <dbReference type="ARBA" id="ARBA00022989"/>
    </source>
</evidence>